<proteinExistence type="evidence at transcript level"/>
<dbReference type="HAMAP" id="MF_03050">
    <property type="entry name" value="MOCOS"/>
    <property type="match status" value="1"/>
</dbReference>
<dbReference type="Gene3D" id="3.40.640.10">
    <property type="entry name" value="Type I PLP-dependent aspartate aminotransferase-like (Major domain)"/>
    <property type="match status" value="1"/>
</dbReference>
<gene>
    <name evidence="7" type="primary">Mocos</name>
</gene>
<comment type="function">
    <text evidence="4">Sulfurates the molybdenum cofactor. Sulfation of molybdenum is essential for xanthine dehydrogenase (XDH) and aldehyde oxidase (ADO) enzymes in which molybdenum cofactor is liganded by 1 oxygen and 1 sulfur atom in active form.</text>
</comment>
<evidence type="ECO:0000256" key="3">
    <source>
        <dbReference type="ARBA" id="ARBA00023150"/>
    </source>
</evidence>
<keyword evidence="2 4" id="KW-0663">Pyridoxal phosphate</keyword>
<dbReference type="InterPro" id="IPR005302">
    <property type="entry name" value="MoCF_Sase_C"/>
</dbReference>
<keyword evidence="1 4" id="KW-0808">Transferase</keyword>
<feature type="modified residue" description="N6-(pyridoxal phosphate)lysine" evidence="4">
    <location>
        <position position="257"/>
    </location>
</feature>
<dbReference type="EMBL" id="LR788030">
    <property type="protein sequence ID" value="CAB3263892.1"/>
    <property type="molecule type" value="mRNA"/>
</dbReference>
<evidence type="ECO:0000259" key="6">
    <source>
        <dbReference type="PROSITE" id="PS51340"/>
    </source>
</evidence>
<dbReference type="AlphaFoldDB" id="A0A6F9DKC6"/>
<protein>
    <recommendedName>
        <fullName evidence="4">Molybdenum cofactor sulfurase</fullName>
        <shortName evidence="4">MCS</shortName>
        <shortName evidence="4">MOS</shortName>
        <shortName evidence="4">MoCo sulfurase</shortName>
        <ecNumber evidence="4">2.8.1.9</ecNumber>
    </recommendedName>
    <alternativeName>
        <fullName evidence="4">Molybdenum cofactor sulfurtransferase</fullName>
    </alternativeName>
</protein>
<dbReference type="GO" id="GO:0016829">
    <property type="term" value="F:lyase activity"/>
    <property type="evidence" value="ECO:0007669"/>
    <property type="project" value="UniProtKB-UniRule"/>
</dbReference>
<dbReference type="Pfam" id="PF00266">
    <property type="entry name" value="Aminotran_5"/>
    <property type="match status" value="2"/>
</dbReference>
<comment type="catalytic activity">
    <reaction evidence="4">
        <text>Mo-molybdopterin + L-cysteine + AH2 = thio-Mo-molybdopterin + L-alanine + A + H2O</text>
        <dbReference type="Rhea" id="RHEA:42636"/>
        <dbReference type="ChEBI" id="CHEBI:13193"/>
        <dbReference type="ChEBI" id="CHEBI:15377"/>
        <dbReference type="ChEBI" id="CHEBI:17499"/>
        <dbReference type="ChEBI" id="CHEBI:35235"/>
        <dbReference type="ChEBI" id="CHEBI:57972"/>
        <dbReference type="ChEBI" id="CHEBI:71302"/>
        <dbReference type="ChEBI" id="CHEBI:82685"/>
        <dbReference type="EC" id="2.8.1.9"/>
    </reaction>
</comment>
<dbReference type="GO" id="GO:0030170">
    <property type="term" value="F:pyridoxal phosphate binding"/>
    <property type="evidence" value="ECO:0007669"/>
    <property type="project" value="UniProtKB-UniRule"/>
</dbReference>
<comment type="similarity">
    <text evidence="4">Belongs to the class-V pyridoxal-phosphate-dependent aminotransferase family. MOCOS subfamily.</text>
</comment>
<dbReference type="GO" id="GO:0006777">
    <property type="term" value="P:Mo-molybdopterin cofactor biosynthetic process"/>
    <property type="evidence" value="ECO:0007669"/>
    <property type="project" value="UniProtKB-UniRule"/>
</dbReference>
<feature type="active site" evidence="4">
    <location>
        <position position="418"/>
    </location>
</feature>
<dbReference type="InterPro" id="IPR015422">
    <property type="entry name" value="PyrdxlP-dep_Trfase_small"/>
</dbReference>
<evidence type="ECO:0000256" key="5">
    <source>
        <dbReference type="SAM" id="MobiDB-lite"/>
    </source>
</evidence>
<dbReference type="InterPro" id="IPR000192">
    <property type="entry name" value="Aminotrans_V_dom"/>
</dbReference>
<dbReference type="SUPFAM" id="SSF53383">
    <property type="entry name" value="PLP-dependent transferases"/>
    <property type="match status" value="1"/>
</dbReference>
<dbReference type="PANTHER" id="PTHR14237:SF80">
    <property type="entry name" value="MOLYBDENUM COFACTOR SULFURASE"/>
    <property type="match status" value="1"/>
</dbReference>
<name>A0A6F9DKC6_9ASCI</name>
<reference evidence="7" key="1">
    <citation type="submission" date="2020-04" db="EMBL/GenBank/DDBJ databases">
        <authorList>
            <person name="Neveu A P."/>
        </authorList>
    </citation>
    <scope>NUCLEOTIDE SEQUENCE</scope>
    <source>
        <tissue evidence="7">Whole embryo</tissue>
    </source>
</reference>
<dbReference type="InterPro" id="IPR028886">
    <property type="entry name" value="MoCo_sulfurase"/>
</dbReference>
<dbReference type="GO" id="GO:0030151">
    <property type="term" value="F:molybdenum ion binding"/>
    <property type="evidence" value="ECO:0007669"/>
    <property type="project" value="UniProtKB-UniRule"/>
</dbReference>
<dbReference type="Pfam" id="PF03476">
    <property type="entry name" value="MOSC_N"/>
    <property type="match status" value="1"/>
</dbReference>
<organism evidence="7">
    <name type="scientific">Phallusia mammillata</name>
    <dbReference type="NCBI Taxonomy" id="59560"/>
    <lineage>
        <taxon>Eukaryota</taxon>
        <taxon>Metazoa</taxon>
        <taxon>Chordata</taxon>
        <taxon>Tunicata</taxon>
        <taxon>Ascidiacea</taxon>
        <taxon>Phlebobranchia</taxon>
        <taxon>Ascidiidae</taxon>
        <taxon>Phallusia</taxon>
    </lineage>
</organism>
<dbReference type="PANTHER" id="PTHR14237">
    <property type="entry name" value="MOLYBDOPTERIN COFACTOR SULFURASE MOSC"/>
    <property type="match status" value="1"/>
</dbReference>
<evidence type="ECO:0000313" key="7">
    <source>
        <dbReference type="EMBL" id="CAB3263892.1"/>
    </source>
</evidence>
<dbReference type="InterPro" id="IPR015424">
    <property type="entry name" value="PyrdxlP-dep_Trfase"/>
</dbReference>
<dbReference type="Pfam" id="PF03473">
    <property type="entry name" value="MOSC"/>
    <property type="match status" value="1"/>
</dbReference>
<accession>A0A6F9DKC6</accession>
<sequence>MSTDTSYPHNLKKVRKKQFSRLQDGLFLDHAGSTLYAASQIQSFSKDLQENLYGNPHSGNPSSDITKAIVHQVRCTVLTHFNVTLDDYDIVFCPGSTDALKMVGQYLSWNKGDSFVYLEDNHTSIVGIRELAFEKGSKSYCLTLPRPCSKKSSITPFTLSHYNMQSIKIPQFSQNGSSHDKSLNLFAYSAQSNFSGCRYPLNWIDDVQKNGLPQVEDQETACENKWLVLLDAAAFVSTSKLDLKAHPADFVCISFYKMFGFPTGIGALLVKKESCKYLSRKVYFGGGTANGYLAQSDYFKPREILHERLEDGSLNFLDIIALKYGFDALKKICGPIASVQEHTFALTQRLYRGFQEMRHANGQPVFKIYSHSNFDSRVTQGPIVTFNVTRDDGSYVGFNHVVHLASSRNIHLRAGCFCNVGACSAHLALDPQQLQHVYESGHVCGDSVDLVEGYPVGAVRASLGYMSTQDDVDQFLAFLRECFVQTTTINEIFYDALSEPERQQTDEIVLEKITLYPVKSCQGLDVDEWQISDTGLKYDRNWMVVNEYGVCLTLKRHTKLTQIYPHIDLKRSKLVLRAKGHGSIEVPLDCSRSDSDHVTADFCHTKVCGDRIVGLDCGPVASQWLTQVLGENASLVRKLPDARRQSKRKNGVAQSNGAHEHHLALTNEAQYLLLSRGSLQRIITAMARSDAPEKDEKRMDTDSIAARFRSNFIITGAGAFAEEAWKSISIKTSEGRVTFQCVGLCNRCSMVCIDQATGQRSIEPLRTLGTLPPSEHIVSEVQKIPSKRRNHFGVYLRGSNNVCTVRVGSHVTPVQEESKVKI</sequence>
<dbReference type="InterPro" id="IPR015421">
    <property type="entry name" value="PyrdxlP-dep_Trfase_major"/>
</dbReference>
<keyword evidence="3 4" id="KW-0501">Molybdenum cofactor biosynthesis</keyword>
<dbReference type="GO" id="GO:0008265">
    <property type="term" value="F:molybdenum cofactor sulfurtransferase activity"/>
    <property type="evidence" value="ECO:0007669"/>
    <property type="project" value="UniProtKB-UniRule"/>
</dbReference>
<evidence type="ECO:0000256" key="1">
    <source>
        <dbReference type="ARBA" id="ARBA00022679"/>
    </source>
</evidence>
<dbReference type="PROSITE" id="PS51340">
    <property type="entry name" value="MOSC"/>
    <property type="match status" value="1"/>
</dbReference>
<dbReference type="InterPro" id="IPR005303">
    <property type="entry name" value="MOCOS_middle"/>
</dbReference>
<dbReference type="EC" id="2.8.1.9" evidence="4"/>
<feature type="domain" description="MOSC" evidence="6">
    <location>
        <begin position="637"/>
        <end position="814"/>
    </location>
</feature>
<evidence type="ECO:0000256" key="4">
    <source>
        <dbReference type="HAMAP-Rule" id="MF_03050"/>
    </source>
</evidence>
<dbReference type="Gene3D" id="3.90.1150.10">
    <property type="entry name" value="Aspartate Aminotransferase, domain 1"/>
    <property type="match status" value="1"/>
</dbReference>
<comment type="cofactor">
    <cofactor evidence="4">
        <name>pyridoxal 5'-phosphate</name>
        <dbReference type="ChEBI" id="CHEBI:597326"/>
    </cofactor>
</comment>
<evidence type="ECO:0000256" key="2">
    <source>
        <dbReference type="ARBA" id="ARBA00022898"/>
    </source>
</evidence>
<feature type="region of interest" description="Disordered" evidence="5">
    <location>
        <begin position="640"/>
        <end position="659"/>
    </location>
</feature>
<dbReference type="SUPFAM" id="SSF141673">
    <property type="entry name" value="MOSC N-terminal domain-like"/>
    <property type="match status" value="1"/>
</dbReference>